<evidence type="ECO:0000313" key="2">
    <source>
        <dbReference type="Proteomes" id="UP000695000"/>
    </source>
</evidence>
<dbReference type="Pfam" id="PF15868">
    <property type="entry name" value="MBF2"/>
    <property type="match status" value="1"/>
</dbReference>
<dbReference type="GeneID" id="108558903"/>
<dbReference type="InterPro" id="IPR031734">
    <property type="entry name" value="MBF2"/>
</dbReference>
<evidence type="ECO:0000256" key="1">
    <source>
        <dbReference type="SAM" id="SignalP"/>
    </source>
</evidence>
<organism evidence="2 3">
    <name type="scientific">Nicrophorus vespilloides</name>
    <name type="common">Boreal carrion beetle</name>
    <dbReference type="NCBI Taxonomy" id="110193"/>
    <lineage>
        <taxon>Eukaryota</taxon>
        <taxon>Metazoa</taxon>
        <taxon>Ecdysozoa</taxon>
        <taxon>Arthropoda</taxon>
        <taxon>Hexapoda</taxon>
        <taxon>Insecta</taxon>
        <taxon>Pterygota</taxon>
        <taxon>Neoptera</taxon>
        <taxon>Endopterygota</taxon>
        <taxon>Coleoptera</taxon>
        <taxon>Polyphaga</taxon>
        <taxon>Staphyliniformia</taxon>
        <taxon>Silphidae</taxon>
        <taxon>Nicrophorinae</taxon>
        <taxon>Nicrophorus</taxon>
    </lineage>
</organism>
<name>A0ABM1MA49_NICVS</name>
<dbReference type="RefSeq" id="XP_017771449.1">
    <property type="nucleotide sequence ID" value="XM_017915960.1"/>
</dbReference>
<protein>
    <submittedName>
        <fullName evidence="3">Uncharacterized protein LOC108558903</fullName>
    </submittedName>
</protein>
<proteinExistence type="predicted"/>
<dbReference type="PANTHER" id="PTHR37685">
    <property type="entry name" value="GEO11136P1-RELATED"/>
    <property type="match status" value="1"/>
</dbReference>
<feature type="chain" id="PRO_5045074687" evidence="1">
    <location>
        <begin position="19"/>
        <end position="148"/>
    </location>
</feature>
<gene>
    <name evidence="3" type="primary">LOC108558903</name>
</gene>
<keyword evidence="2" id="KW-1185">Reference proteome</keyword>
<sequence>MIRSIQLVFLIFCALVRANPLVHTSVTTNNITESKTPDSFIELQVLDKPHHLFIGKCTPGLKELHKENVIVNNDGKSHVTAEIKFQVEGPVDIRCVRIMDEAPASQAYPQYLDGGVGENFVVIAVSTVYGKGFHFYVEILGHDLKKED</sequence>
<dbReference type="Proteomes" id="UP000695000">
    <property type="component" value="Unplaced"/>
</dbReference>
<evidence type="ECO:0000313" key="3">
    <source>
        <dbReference type="RefSeq" id="XP_017771449.1"/>
    </source>
</evidence>
<reference evidence="3" key="1">
    <citation type="submission" date="2025-08" db="UniProtKB">
        <authorList>
            <consortium name="RefSeq"/>
        </authorList>
    </citation>
    <scope>IDENTIFICATION</scope>
    <source>
        <tissue evidence="3">Whole Larva</tissue>
    </source>
</reference>
<feature type="signal peptide" evidence="1">
    <location>
        <begin position="1"/>
        <end position="18"/>
    </location>
</feature>
<keyword evidence="1" id="KW-0732">Signal</keyword>
<accession>A0ABM1MA49</accession>
<dbReference type="PANTHER" id="PTHR37685:SF1">
    <property type="entry name" value="GEO11136P1-RELATED"/>
    <property type="match status" value="1"/>
</dbReference>